<feature type="transmembrane region" description="Helical" evidence="1">
    <location>
        <begin position="54"/>
        <end position="81"/>
    </location>
</feature>
<accession>A0A6J6DBC4</accession>
<proteinExistence type="predicted"/>
<dbReference type="AlphaFoldDB" id="A0A6J6DBC4"/>
<dbReference type="InterPro" id="IPR036927">
    <property type="entry name" value="Cyt_c_oxase-like_su1_sf"/>
</dbReference>
<gene>
    <name evidence="2" type="ORF">UFOPK1684_00057</name>
</gene>
<sequence length="89" mass="9569">MVEKRKSSMLKISVWLTLGGALFAFGPLLLALLLGGLSGDFQSAFNEGDGFGAFIWLMIVTLPLGAIIALVGLILLVVSLIRRTREPRP</sequence>
<dbReference type="Gene3D" id="1.20.210.10">
    <property type="entry name" value="Cytochrome c oxidase-like, subunit I domain"/>
    <property type="match status" value="1"/>
</dbReference>
<dbReference type="EMBL" id="CAEZTM010000001">
    <property type="protein sequence ID" value="CAB4560594.1"/>
    <property type="molecule type" value="Genomic_DNA"/>
</dbReference>
<organism evidence="2">
    <name type="scientific">freshwater metagenome</name>
    <dbReference type="NCBI Taxonomy" id="449393"/>
    <lineage>
        <taxon>unclassified sequences</taxon>
        <taxon>metagenomes</taxon>
        <taxon>ecological metagenomes</taxon>
    </lineage>
</organism>
<protein>
    <submittedName>
        <fullName evidence="2">Unannotated protein</fullName>
    </submittedName>
</protein>
<keyword evidence="1" id="KW-0472">Membrane</keyword>
<keyword evidence="1" id="KW-0812">Transmembrane</keyword>
<feature type="transmembrane region" description="Helical" evidence="1">
    <location>
        <begin position="12"/>
        <end position="34"/>
    </location>
</feature>
<evidence type="ECO:0000313" key="2">
    <source>
        <dbReference type="EMBL" id="CAB4560594.1"/>
    </source>
</evidence>
<name>A0A6J6DBC4_9ZZZZ</name>
<evidence type="ECO:0000256" key="1">
    <source>
        <dbReference type="SAM" id="Phobius"/>
    </source>
</evidence>
<reference evidence="2" key="1">
    <citation type="submission" date="2020-05" db="EMBL/GenBank/DDBJ databases">
        <authorList>
            <person name="Chiriac C."/>
            <person name="Salcher M."/>
            <person name="Ghai R."/>
            <person name="Kavagutti S V."/>
        </authorList>
    </citation>
    <scope>NUCLEOTIDE SEQUENCE</scope>
</reference>
<keyword evidence="1" id="KW-1133">Transmembrane helix</keyword>